<accession>A0A3E2HJF5</accession>
<dbReference type="AlphaFoldDB" id="A0A3E2HJF5"/>
<evidence type="ECO:0000256" key="1">
    <source>
        <dbReference type="SAM" id="MobiDB-lite"/>
    </source>
</evidence>
<evidence type="ECO:0000313" key="3">
    <source>
        <dbReference type="Proteomes" id="UP000258309"/>
    </source>
</evidence>
<feature type="compositionally biased region" description="Polar residues" evidence="1">
    <location>
        <begin position="175"/>
        <end position="185"/>
    </location>
</feature>
<dbReference type="STRING" id="5539.A0A3E2HJF5"/>
<comment type="caution">
    <text evidence="2">The sequence shown here is derived from an EMBL/GenBank/DDBJ whole genome shotgun (WGS) entry which is preliminary data.</text>
</comment>
<name>A0A3E2HJF5_SCYLI</name>
<feature type="compositionally biased region" description="Pro residues" evidence="1">
    <location>
        <begin position="34"/>
        <end position="43"/>
    </location>
</feature>
<gene>
    <name evidence="2" type="ORF">B7463_g2907</name>
</gene>
<organism evidence="2 3">
    <name type="scientific">Scytalidium lignicola</name>
    <name type="common">Hyphomycete</name>
    <dbReference type="NCBI Taxonomy" id="5539"/>
    <lineage>
        <taxon>Eukaryota</taxon>
        <taxon>Fungi</taxon>
        <taxon>Dikarya</taxon>
        <taxon>Ascomycota</taxon>
        <taxon>Pezizomycotina</taxon>
        <taxon>Leotiomycetes</taxon>
        <taxon>Leotiomycetes incertae sedis</taxon>
        <taxon>Scytalidium</taxon>
    </lineage>
</organism>
<feature type="compositionally biased region" description="Basic and acidic residues" evidence="1">
    <location>
        <begin position="265"/>
        <end position="274"/>
    </location>
</feature>
<feature type="compositionally biased region" description="Polar residues" evidence="1">
    <location>
        <begin position="1"/>
        <end position="10"/>
    </location>
</feature>
<feature type="compositionally biased region" description="Polar residues" evidence="1">
    <location>
        <begin position="420"/>
        <end position="432"/>
    </location>
</feature>
<feature type="region of interest" description="Disordered" evidence="1">
    <location>
        <begin position="1"/>
        <end position="160"/>
    </location>
</feature>
<feature type="compositionally biased region" description="Polar residues" evidence="1">
    <location>
        <begin position="202"/>
        <end position="218"/>
    </location>
</feature>
<sequence length="559" mass="59185">MSADFSSSNPFRRKRQSYLAPDARPSDDDTRVPDPTPQSPPPLSNITNLPLDSPKKSGKKVRVQSPPPLSPSVAGSGSTSTLRDETDTVVYQAPASFPQDENAADPFESTVSDDSESLEETPVSAAPPNPFSKTLETMARSGKETSVHSPPAATATTARQSMDVDAFKRLLMTGNSGLSASSTAPLPNPAHSVHHGLGDGGSSTDASSLSRQSLFEATQETHQHQETPRTSHEISESDDDPRGLSRTMSTRQRPPPPHSRHGKLIKVELKDDPVPKALGSPLALMTGLPSINFDASSPTISRTSTDINKPLPPAPVRTPGEGDTESIFDKEAVGKIPEPPSPARSVKTDKKTPPPPPLSRRHSQMVKPPRTETSRMALKQADEDTLSIASSDQGRPRSGSDRAPPPPPSRRPGSIRHSSHQAPLQSAPTAVQPSPPLSRAPSIRQNSGRPPSFIGMEVSTTAAKRSSVGPPPPPPPRHSRSSIDGGSRSGDPARRSIESVRRGSGASMITIPLVENSPPEIGTPSAAASGSGTDILADLTALQRDIDALRVRSERQRVS</sequence>
<feature type="non-terminal residue" evidence="2">
    <location>
        <position position="1"/>
    </location>
</feature>
<proteinExistence type="predicted"/>
<keyword evidence="3" id="KW-1185">Reference proteome</keyword>
<dbReference type="OrthoDB" id="428854at2759"/>
<reference evidence="2 3" key="1">
    <citation type="submission" date="2018-05" db="EMBL/GenBank/DDBJ databases">
        <title>Draft genome sequence of Scytalidium lignicola DSM 105466, a ubiquitous saprotrophic fungus.</title>
        <authorList>
            <person name="Buettner E."/>
            <person name="Gebauer A.M."/>
            <person name="Hofrichter M."/>
            <person name="Liers C."/>
            <person name="Kellner H."/>
        </authorList>
    </citation>
    <scope>NUCLEOTIDE SEQUENCE [LARGE SCALE GENOMIC DNA]</scope>
    <source>
        <strain evidence="2 3">DSM 105466</strain>
    </source>
</reference>
<feature type="compositionally biased region" description="Basic and acidic residues" evidence="1">
    <location>
        <begin position="219"/>
        <end position="243"/>
    </location>
</feature>
<dbReference type="EMBL" id="NCSJ02000035">
    <property type="protein sequence ID" value="RFU33435.1"/>
    <property type="molecule type" value="Genomic_DNA"/>
</dbReference>
<evidence type="ECO:0000313" key="2">
    <source>
        <dbReference type="EMBL" id="RFU33435.1"/>
    </source>
</evidence>
<dbReference type="Proteomes" id="UP000258309">
    <property type="component" value="Unassembled WGS sequence"/>
</dbReference>
<dbReference type="OMA" id="AFTRMLM"/>
<feature type="compositionally biased region" description="Polar residues" evidence="1">
    <location>
        <begin position="293"/>
        <end position="307"/>
    </location>
</feature>
<feature type="region of interest" description="Disordered" evidence="1">
    <location>
        <begin position="175"/>
        <end position="531"/>
    </location>
</feature>
<protein>
    <submittedName>
        <fullName evidence="2">Uncharacterized protein</fullName>
    </submittedName>
</protein>
<feature type="non-terminal residue" evidence="2">
    <location>
        <position position="559"/>
    </location>
</feature>
<feature type="compositionally biased region" description="Basic and acidic residues" evidence="1">
    <location>
        <begin position="491"/>
        <end position="501"/>
    </location>
</feature>